<dbReference type="Gene3D" id="3.50.50.60">
    <property type="entry name" value="FAD/NAD(P)-binding domain"/>
    <property type="match status" value="1"/>
</dbReference>
<protein>
    <submittedName>
        <fullName evidence="1">NAD(P)/FAD-dependent oxidoreductase</fullName>
    </submittedName>
</protein>
<gene>
    <name evidence="1" type="ORF">R0137_00300</name>
</gene>
<accession>A0ABZ0IEC5</accession>
<evidence type="ECO:0000313" key="1">
    <source>
        <dbReference type="EMBL" id="WOJ97028.1"/>
    </source>
</evidence>
<dbReference type="Proteomes" id="UP001626549">
    <property type="component" value="Chromosome"/>
</dbReference>
<dbReference type="EMBL" id="CP136865">
    <property type="protein sequence ID" value="WOJ97028.1"/>
    <property type="molecule type" value="Genomic_DNA"/>
</dbReference>
<proteinExistence type="predicted"/>
<name>A0ABZ0IEC5_9GAMM</name>
<dbReference type="RefSeq" id="WP_407327716.1">
    <property type="nucleotide sequence ID" value="NZ_CP136865.1"/>
</dbReference>
<organism evidence="1 2">
    <name type="scientific">Congregibacter brevis</name>
    <dbReference type="NCBI Taxonomy" id="3081201"/>
    <lineage>
        <taxon>Bacteria</taxon>
        <taxon>Pseudomonadati</taxon>
        <taxon>Pseudomonadota</taxon>
        <taxon>Gammaproteobacteria</taxon>
        <taxon>Cellvibrionales</taxon>
        <taxon>Halieaceae</taxon>
        <taxon>Congregibacter</taxon>
    </lineage>
</organism>
<keyword evidence="2" id="KW-1185">Reference proteome</keyword>
<sequence length="470" mass="52521">MSQKVIEADYLVIGSGAVGMAFSDILLTESDATIVIVDRYAKPGGHWNAAYPFVQLHQPSQFYGVTSRELSRGRLEQGGLNDGLNELASGAEVSAYFDDVMRHQFLPSGRVQYFPMCDYTGNGQFVSKVGGQEYHVNVKKKIVDATFLKTKVPSTHTPNFSIDEGVRFMPLNDLPKVTDQPDRYVVVGGGKTGIDACLWLLQMGCDPDKIQWIRPRDAWLLNRRNTQPTDEFFFDVFNAQAGMMESAANADSFEDLFDKLENCGYFLRIDPNQRPEMFHGATISAAELDALRTIKDVVRLGRITHLGRDQIDFQKGSLPVAENTLFVDCSARPIDDLPDDVPVFAENVITPQMVRSYQPVFSAALAAHVELNYEGDDEKNRLCAVVPPPEADTDFAHFTAIALTNQYNWSQDSDLSKWILKNRLDGFSQMARGADGNDEKMALLNRMRSNGVAAVMNLMKLDQEYKQQEA</sequence>
<dbReference type="InterPro" id="IPR036188">
    <property type="entry name" value="FAD/NAD-bd_sf"/>
</dbReference>
<evidence type="ECO:0000313" key="2">
    <source>
        <dbReference type="Proteomes" id="UP001626549"/>
    </source>
</evidence>
<reference evidence="1 2" key="1">
    <citation type="submission" date="2023-10" db="EMBL/GenBank/DDBJ databases">
        <title>Two novel species belonging to the OM43/NOR5 clade.</title>
        <authorList>
            <person name="Park M."/>
        </authorList>
    </citation>
    <scope>NUCLEOTIDE SEQUENCE [LARGE SCALE GENOMIC DNA]</scope>
    <source>
        <strain evidence="1 2">IMCC45268</strain>
    </source>
</reference>
<dbReference type="SUPFAM" id="SSF51905">
    <property type="entry name" value="FAD/NAD(P)-binding domain"/>
    <property type="match status" value="1"/>
</dbReference>